<dbReference type="SUPFAM" id="SSF56601">
    <property type="entry name" value="beta-lactamase/transpeptidase-like"/>
    <property type="match status" value="1"/>
</dbReference>
<evidence type="ECO:0000313" key="3">
    <source>
        <dbReference type="EMBL" id="GGK79689.1"/>
    </source>
</evidence>
<sequence>MTLVDLSPVLADINRKYGRPGLVAGVTDRQRLWAVGATGVRRLGDSTPVTTSDPFHIGSIVKVMTGHVILILVERGLLAWTTTAGEVLPGASAMHPQMRVATVASLLSHRSGMAGYSESMAVWEPFAGWSGTPTEQRARFAAHVLAVPPAVPPGEGLYSNAAYTVLGAMAERVAGYPWEDLLRSTILSPLGMDSAGFGWPVYARTEAPIGHREVGDGFEVAEQELTTPLSPVLASVGDMHMTVADLATLARAELNSLAGEHTAIGSVPAIYHGIGYPPPVAQESSSAGSAGTFYALEVLRPVQQQGIVVMANAGDDNALIRGSVLEALTEYLTRSPRNE</sequence>
<evidence type="ECO:0000259" key="1">
    <source>
        <dbReference type="Pfam" id="PF00144"/>
    </source>
</evidence>
<dbReference type="RefSeq" id="WP_189078049.1">
    <property type="nucleotide sequence ID" value="NZ_BMMX01000002.1"/>
</dbReference>
<organism evidence="2 4">
    <name type="scientific">Mangrovihabitans endophyticus</name>
    <dbReference type="NCBI Taxonomy" id="1751298"/>
    <lineage>
        <taxon>Bacteria</taxon>
        <taxon>Bacillati</taxon>
        <taxon>Actinomycetota</taxon>
        <taxon>Actinomycetes</taxon>
        <taxon>Micromonosporales</taxon>
        <taxon>Micromonosporaceae</taxon>
        <taxon>Mangrovihabitans</taxon>
    </lineage>
</organism>
<evidence type="ECO:0000313" key="4">
    <source>
        <dbReference type="Proteomes" id="UP000656042"/>
    </source>
</evidence>
<dbReference type="EMBL" id="BMMX01000002">
    <property type="protein sequence ID" value="GGK79373.1"/>
    <property type="molecule type" value="Genomic_DNA"/>
</dbReference>
<dbReference type="InterPro" id="IPR012338">
    <property type="entry name" value="Beta-lactam/transpept-like"/>
</dbReference>
<keyword evidence="4" id="KW-1185">Reference proteome</keyword>
<dbReference type="InterPro" id="IPR001466">
    <property type="entry name" value="Beta-lactam-related"/>
</dbReference>
<dbReference type="AlphaFoldDB" id="A0A8J3BUL3"/>
<comment type="caution">
    <text evidence="2">The sequence shown here is derived from an EMBL/GenBank/DDBJ whole genome shotgun (WGS) entry which is preliminary data.</text>
</comment>
<accession>A0A8J3BUL3</accession>
<dbReference type="Pfam" id="PF00144">
    <property type="entry name" value="Beta-lactamase"/>
    <property type="match status" value="1"/>
</dbReference>
<reference evidence="2" key="1">
    <citation type="journal article" date="2014" name="Int. J. Syst. Evol. Microbiol.">
        <title>Complete genome sequence of Corynebacterium casei LMG S-19264T (=DSM 44701T), isolated from a smear-ripened cheese.</title>
        <authorList>
            <consortium name="US DOE Joint Genome Institute (JGI-PGF)"/>
            <person name="Walter F."/>
            <person name="Albersmeier A."/>
            <person name="Kalinowski J."/>
            <person name="Ruckert C."/>
        </authorList>
    </citation>
    <scope>NUCLEOTIDE SEQUENCE</scope>
    <source>
        <strain evidence="2">CGMCC 4.7299</strain>
    </source>
</reference>
<dbReference type="Proteomes" id="UP000656042">
    <property type="component" value="Unassembled WGS sequence"/>
</dbReference>
<reference evidence="2" key="2">
    <citation type="submission" date="2020-09" db="EMBL/GenBank/DDBJ databases">
        <authorList>
            <person name="Sun Q."/>
            <person name="Zhou Y."/>
        </authorList>
    </citation>
    <scope>NUCLEOTIDE SEQUENCE</scope>
    <source>
        <strain evidence="2">CGMCC 4.7299</strain>
    </source>
</reference>
<gene>
    <name evidence="2" type="ORF">GCM10012284_11690</name>
    <name evidence="3" type="ORF">GCM10012284_12130</name>
</gene>
<dbReference type="InterPro" id="IPR050789">
    <property type="entry name" value="Diverse_Enzym_Activities"/>
</dbReference>
<name>A0A8J3BUL3_9ACTN</name>
<evidence type="ECO:0000313" key="2">
    <source>
        <dbReference type="EMBL" id="GGK79373.1"/>
    </source>
</evidence>
<dbReference type="EMBL" id="BMMX01000002">
    <property type="protein sequence ID" value="GGK79689.1"/>
    <property type="molecule type" value="Genomic_DNA"/>
</dbReference>
<dbReference type="Gene3D" id="3.40.710.10">
    <property type="entry name" value="DD-peptidase/beta-lactamase superfamily"/>
    <property type="match status" value="1"/>
</dbReference>
<proteinExistence type="predicted"/>
<feature type="domain" description="Beta-lactamase-related" evidence="1">
    <location>
        <begin position="11"/>
        <end position="316"/>
    </location>
</feature>
<dbReference type="PANTHER" id="PTHR43283">
    <property type="entry name" value="BETA-LACTAMASE-RELATED"/>
    <property type="match status" value="1"/>
</dbReference>
<protein>
    <recommendedName>
        <fullName evidence="1">Beta-lactamase-related domain-containing protein</fullName>
    </recommendedName>
</protein>